<keyword evidence="3" id="KW-1185">Reference proteome</keyword>
<dbReference type="PANTHER" id="PTHR35333:SF3">
    <property type="entry name" value="BETA-LACTAMASE-TYPE TRANSPEPTIDASE FOLD CONTAINING PROTEIN"/>
    <property type="match status" value="1"/>
</dbReference>
<proteinExistence type="predicted"/>
<dbReference type="SUPFAM" id="SSF56601">
    <property type="entry name" value="beta-lactamase/transpeptidase-like"/>
    <property type="match status" value="1"/>
</dbReference>
<evidence type="ECO:0000313" key="2">
    <source>
        <dbReference type="EMBL" id="GCE10640.1"/>
    </source>
</evidence>
<dbReference type="Gene3D" id="3.40.710.10">
    <property type="entry name" value="DD-peptidase/beta-lactamase superfamily"/>
    <property type="match status" value="1"/>
</dbReference>
<dbReference type="InterPro" id="IPR000871">
    <property type="entry name" value="Beta-lactam_class-A"/>
</dbReference>
<reference evidence="3" key="1">
    <citation type="submission" date="2018-12" db="EMBL/GenBank/DDBJ databases">
        <title>Tengunoibacter tsumagoiensis gen. nov., sp. nov., Dictyobacter kobayashii sp. nov., D. alpinus sp. nov., and D. joshuensis sp. nov. and description of Dictyobacteraceae fam. nov. within the order Ktedonobacterales isolated from Tengu-no-mugimeshi.</title>
        <authorList>
            <person name="Wang C.M."/>
            <person name="Zheng Y."/>
            <person name="Sakai Y."/>
            <person name="Toyoda A."/>
            <person name="Minakuchi Y."/>
            <person name="Abe K."/>
            <person name="Yokota A."/>
            <person name="Yabe S."/>
        </authorList>
    </citation>
    <scope>NUCLEOTIDE SEQUENCE [LARGE SCALE GENOMIC DNA]</scope>
    <source>
        <strain evidence="3">Uno3</strain>
    </source>
</reference>
<sequence>MLLAFVVIMTGTIVIYIRFPLNDSLYRLSNTSAAGKTIVSQNADLWSNDVQVTAPTMAFSLQNTQNLTISPLFSQYYQNYGAASGLGSPITVAFPVANGWVQFFTSDALFLPAATQNRASTSNTMLTELIENGTKTAHSNVIRLPLLQALLTVGSQAHIAGDNSTFSYVDLRKAVSANLLQQPKKTTTNKEEQFIKTGTSAGNDVGHFISASLWSYLNRPEVAPDGWQTDFGLPLTEALPLTVVQDGAVHHLEIQAFTRNAFLLDKDVSGPDGQPAIQPLNTGIDYLRTLGMPTVKVSSGQLIWSQNDTAIYSEASPDHALAHIAKNFQFTLLGDTKWNTGVLWYHVQWSTPKKASNQGWVSAADMTLSAPGKGPEWASIDLLSNDLASYLSGIGPRAGVVIYDEAHQRYYTYNNTNQFITASSVKVPIMLTFFDMIEQQGRDPDDNEMNLLTTMIENSNNDSTSELYYNHIGGAAGMAAYFQKIGVAGLNPSADAWGYSQISPQAMVDLLTLLHDGKILTASHRATAINLMENVESDQQVGVGDTAPGGATVAMKDGWVTGDDDLWAMNSSGIVTTGKTTYIISVYTQENQSLDDGQAIVRKVCSTVASLLS</sequence>
<name>A0A401ZV76_9CHLR</name>
<gene>
    <name evidence="2" type="ORF">KTT_04990</name>
</gene>
<evidence type="ECO:0000313" key="3">
    <source>
        <dbReference type="Proteomes" id="UP000287352"/>
    </source>
</evidence>
<dbReference type="AlphaFoldDB" id="A0A401ZV76"/>
<dbReference type="Proteomes" id="UP000287352">
    <property type="component" value="Unassembled WGS sequence"/>
</dbReference>
<dbReference type="Pfam" id="PF13354">
    <property type="entry name" value="Beta-lactamase2"/>
    <property type="match status" value="1"/>
</dbReference>
<protein>
    <recommendedName>
        <fullName evidence="1">Beta-lactamase class A catalytic domain-containing protein</fullName>
    </recommendedName>
</protein>
<dbReference type="GO" id="GO:0008800">
    <property type="term" value="F:beta-lactamase activity"/>
    <property type="evidence" value="ECO:0007669"/>
    <property type="project" value="InterPro"/>
</dbReference>
<dbReference type="EMBL" id="BIFR01000001">
    <property type="protein sequence ID" value="GCE10640.1"/>
    <property type="molecule type" value="Genomic_DNA"/>
</dbReference>
<dbReference type="GO" id="GO:0030655">
    <property type="term" value="P:beta-lactam antibiotic catabolic process"/>
    <property type="evidence" value="ECO:0007669"/>
    <property type="project" value="InterPro"/>
</dbReference>
<comment type="caution">
    <text evidence="2">The sequence shown here is derived from an EMBL/GenBank/DDBJ whole genome shotgun (WGS) entry which is preliminary data.</text>
</comment>
<organism evidence="2 3">
    <name type="scientific">Tengunoibacter tsumagoiensis</name>
    <dbReference type="NCBI Taxonomy" id="2014871"/>
    <lineage>
        <taxon>Bacteria</taxon>
        <taxon>Bacillati</taxon>
        <taxon>Chloroflexota</taxon>
        <taxon>Ktedonobacteria</taxon>
        <taxon>Ktedonobacterales</taxon>
        <taxon>Dictyobacteraceae</taxon>
        <taxon>Tengunoibacter</taxon>
    </lineage>
</organism>
<feature type="domain" description="Beta-lactamase class A catalytic" evidence="1">
    <location>
        <begin position="450"/>
        <end position="588"/>
    </location>
</feature>
<dbReference type="PANTHER" id="PTHR35333">
    <property type="entry name" value="BETA-LACTAMASE"/>
    <property type="match status" value="1"/>
</dbReference>
<dbReference type="InterPro" id="IPR045155">
    <property type="entry name" value="Beta-lactam_cat"/>
</dbReference>
<dbReference type="InterPro" id="IPR012338">
    <property type="entry name" value="Beta-lactam/transpept-like"/>
</dbReference>
<accession>A0A401ZV76</accession>
<evidence type="ECO:0000259" key="1">
    <source>
        <dbReference type="Pfam" id="PF13354"/>
    </source>
</evidence>
<dbReference type="GO" id="GO:0046677">
    <property type="term" value="P:response to antibiotic"/>
    <property type="evidence" value="ECO:0007669"/>
    <property type="project" value="InterPro"/>
</dbReference>